<dbReference type="KEGG" id="oho:Oweho_0831"/>
<evidence type="ECO:0008006" key="4">
    <source>
        <dbReference type="Google" id="ProtNLM"/>
    </source>
</evidence>
<feature type="transmembrane region" description="Helical" evidence="1">
    <location>
        <begin position="48"/>
        <end position="68"/>
    </location>
</feature>
<dbReference type="HOGENOM" id="CLU_2570526_0_0_10"/>
<keyword evidence="1" id="KW-0472">Membrane</keyword>
<dbReference type="EMBL" id="CP003156">
    <property type="protein sequence ID" value="AEV31844.1"/>
    <property type="molecule type" value="Genomic_DNA"/>
</dbReference>
<sequence length="81" mass="8959">MNISEKQAKEIAVGLGALAAGFFLKRIMEKGYEGIFDKEPPNAVKDEDINWLHVIGWSVITGFTATMLKVGIKRMGGKYLD</sequence>
<keyword evidence="3" id="KW-1185">Reference proteome</keyword>
<dbReference type="RefSeq" id="WP_014201205.1">
    <property type="nucleotide sequence ID" value="NC_016599.1"/>
</dbReference>
<protein>
    <recommendedName>
        <fullName evidence="4">DUF4235 domain-containing protein</fullName>
    </recommendedName>
</protein>
<dbReference type="InterPro" id="IPR025329">
    <property type="entry name" value="DUF4235"/>
</dbReference>
<evidence type="ECO:0000256" key="1">
    <source>
        <dbReference type="SAM" id="Phobius"/>
    </source>
</evidence>
<organism evidence="2 3">
    <name type="scientific">Owenweeksia hongkongensis (strain DSM 17368 / CIP 108786 / JCM 12287 / NRRL B-23963 / UST20020801)</name>
    <dbReference type="NCBI Taxonomy" id="926562"/>
    <lineage>
        <taxon>Bacteria</taxon>
        <taxon>Pseudomonadati</taxon>
        <taxon>Bacteroidota</taxon>
        <taxon>Flavobacteriia</taxon>
        <taxon>Flavobacteriales</taxon>
        <taxon>Owenweeksiaceae</taxon>
        <taxon>Owenweeksia</taxon>
    </lineage>
</organism>
<dbReference type="OrthoDB" id="1524948at2"/>
<keyword evidence="1" id="KW-1133">Transmembrane helix</keyword>
<dbReference type="AlphaFoldDB" id="G8R2N9"/>
<feature type="transmembrane region" description="Helical" evidence="1">
    <location>
        <begin position="12"/>
        <end position="28"/>
    </location>
</feature>
<dbReference type="Proteomes" id="UP000005631">
    <property type="component" value="Chromosome"/>
</dbReference>
<accession>G8R2N9</accession>
<dbReference type="Pfam" id="PF14019">
    <property type="entry name" value="DUF4235"/>
    <property type="match status" value="1"/>
</dbReference>
<dbReference type="PATRIC" id="fig|926562.3.peg.848"/>
<reference evidence="2 3" key="1">
    <citation type="journal article" date="2012" name="Stand. Genomic Sci.">
        <title>Genome sequence of the orange-pigmented seawater bacterium Owenweeksia hongkongensis type strain (UST20020801(T)).</title>
        <authorList>
            <person name="Riedel T."/>
            <person name="Held B."/>
            <person name="Nolan M."/>
            <person name="Lucas S."/>
            <person name="Lapidus A."/>
            <person name="Tice H."/>
            <person name="Del Rio T.G."/>
            <person name="Cheng J.F."/>
            <person name="Han C."/>
            <person name="Tapia R."/>
            <person name="Goodwin L.A."/>
            <person name="Pitluck S."/>
            <person name="Liolios K."/>
            <person name="Mavromatis K."/>
            <person name="Pagani I."/>
            <person name="Ivanova N."/>
            <person name="Mikhailova N."/>
            <person name="Pati A."/>
            <person name="Chen A."/>
            <person name="Palaniappan K."/>
            <person name="Rohde M."/>
            <person name="Tindall B.J."/>
            <person name="Detter J.C."/>
            <person name="Goker M."/>
            <person name="Woyke T."/>
            <person name="Bristow J."/>
            <person name="Eisen J.A."/>
            <person name="Markowitz V."/>
            <person name="Hugenholtz P."/>
            <person name="Klenk H.P."/>
            <person name="Kyrpides N.C."/>
        </authorList>
    </citation>
    <scope>NUCLEOTIDE SEQUENCE</scope>
    <source>
        <strain evidence="3">DSM 17368 / JCM 12287 / NRRL B-23963</strain>
    </source>
</reference>
<evidence type="ECO:0000313" key="3">
    <source>
        <dbReference type="Proteomes" id="UP000005631"/>
    </source>
</evidence>
<dbReference type="STRING" id="926562.Oweho_0831"/>
<proteinExistence type="predicted"/>
<keyword evidence="1" id="KW-0812">Transmembrane</keyword>
<name>G8R2N9_OWEHD</name>
<gene>
    <name evidence="2" type="ordered locus">Oweho_0831</name>
</gene>
<evidence type="ECO:0000313" key="2">
    <source>
        <dbReference type="EMBL" id="AEV31844.1"/>
    </source>
</evidence>